<dbReference type="Proteomes" id="UP000502136">
    <property type="component" value="Chromosome"/>
</dbReference>
<evidence type="ECO:0000256" key="1">
    <source>
        <dbReference type="ARBA" id="ARBA00004127"/>
    </source>
</evidence>
<feature type="compositionally biased region" description="Low complexity" evidence="6">
    <location>
        <begin position="313"/>
        <end position="326"/>
    </location>
</feature>
<feature type="transmembrane region" description="Helical" evidence="7">
    <location>
        <begin position="244"/>
        <end position="264"/>
    </location>
</feature>
<feature type="transmembrane region" description="Helical" evidence="7">
    <location>
        <begin position="125"/>
        <end position="145"/>
    </location>
</feature>
<evidence type="ECO:0000256" key="5">
    <source>
        <dbReference type="ARBA" id="ARBA00023136"/>
    </source>
</evidence>
<dbReference type="InterPro" id="IPR000620">
    <property type="entry name" value="EamA_dom"/>
</dbReference>
<dbReference type="PANTHER" id="PTHR32322">
    <property type="entry name" value="INNER MEMBRANE TRANSPORTER"/>
    <property type="match status" value="1"/>
</dbReference>
<dbReference type="InterPro" id="IPR050638">
    <property type="entry name" value="AA-Vitamin_Transporters"/>
</dbReference>
<feature type="region of interest" description="Disordered" evidence="6">
    <location>
        <begin position="299"/>
        <end position="326"/>
    </location>
</feature>
<evidence type="ECO:0000256" key="2">
    <source>
        <dbReference type="ARBA" id="ARBA00007362"/>
    </source>
</evidence>
<gene>
    <name evidence="9" type="ORF">HGI30_11615</name>
</gene>
<reference evidence="9 10" key="1">
    <citation type="submission" date="2020-04" db="EMBL/GenBank/DDBJ databases">
        <title>Novel Paenibacillus strain UniB2 isolated from commercial digestive syrup.</title>
        <authorList>
            <person name="Thorat V."/>
            <person name="Kirdat K."/>
            <person name="Tiwarekar B."/>
            <person name="Yadav A."/>
        </authorList>
    </citation>
    <scope>NUCLEOTIDE SEQUENCE [LARGE SCALE GENOMIC DNA]</scope>
    <source>
        <strain evidence="9 10">UniB2</strain>
    </source>
</reference>
<dbReference type="InterPro" id="IPR037185">
    <property type="entry name" value="EmrE-like"/>
</dbReference>
<evidence type="ECO:0000256" key="6">
    <source>
        <dbReference type="SAM" id="MobiDB-lite"/>
    </source>
</evidence>
<feature type="domain" description="EamA" evidence="8">
    <location>
        <begin position="16"/>
        <end position="141"/>
    </location>
</feature>
<keyword evidence="10" id="KW-1185">Reference proteome</keyword>
<dbReference type="Gene3D" id="1.10.3730.20">
    <property type="match status" value="1"/>
</dbReference>
<dbReference type="PANTHER" id="PTHR32322:SF2">
    <property type="entry name" value="EAMA DOMAIN-CONTAINING PROTEIN"/>
    <property type="match status" value="1"/>
</dbReference>
<evidence type="ECO:0000256" key="3">
    <source>
        <dbReference type="ARBA" id="ARBA00022692"/>
    </source>
</evidence>
<feature type="transmembrane region" description="Helical" evidence="7">
    <location>
        <begin position="215"/>
        <end position="237"/>
    </location>
</feature>
<dbReference type="AlphaFoldDB" id="A0A6H2GXJ8"/>
<evidence type="ECO:0000256" key="7">
    <source>
        <dbReference type="SAM" id="Phobius"/>
    </source>
</evidence>
<dbReference type="EMBL" id="CP051428">
    <property type="protein sequence ID" value="QJC52140.1"/>
    <property type="molecule type" value="Genomic_DNA"/>
</dbReference>
<name>A0A6H2GXJ8_9BACL</name>
<evidence type="ECO:0000313" key="9">
    <source>
        <dbReference type="EMBL" id="QJC52140.1"/>
    </source>
</evidence>
<comment type="similarity">
    <text evidence="2">Belongs to the EamA transporter family.</text>
</comment>
<evidence type="ECO:0000259" key="8">
    <source>
        <dbReference type="Pfam" id="PF00892"/>
    </source>
</evidence>
<dbReference type="GO" id="GO:0016020">
    <property type="term" value="C:membrane"/>
    <property type="evidence" value="ECO:0007669"/>
    <property type="project" value="UniProtKB-SubCell"/>
</dbReference>
<sequence>MALTTRPRFPLVVPLLVGMAAISFAPILVRYSDAPVSVQGQYRMLLTFLLLLPFAWKQLPAIRRLTLRDWALLAGAGFFLALHFLLWMASLSYTSIASSTIMLTLEPAFVAALAFFFLRDRLGKLAIVGMAISIGGAVLVSSGDFGLSRTAFFGDALSLLSTVAIAFNMILAKRLLERMPAFVYSLVVFGVTTVLFAGYNGALGYSMTDYPPREWMIFLLLAVIPTVFGHLLFNWLLQHLRATTVSMTVLAEPIGASLLALMLFGETFGALQLIGGAVMMGGFAVYLRGERSAEPPAAVAAQAAGDMEPAPPGGACASSASASTAP</sequence>
<comment type="subcellular location">
    <subcellularLocation>
        <location evidence="1">Endomembrane system</location>
        <topology evidence="1">Multi-pass membrane protein</topology>
    </subcellularLocation>
</comment>
<feature type="transmembrane region" description="Helical" evidence="7">
    <location>
        <begin position="96"/>
        <end position="118"/>
    </location>
</feature>
<feature type="domain" description="EamA" evidence="8">
    <location>
        <begin position="153"/>
        <end position="286"/>
    </location>
</feature>
<keyword evidence="4 7" id="KW-1133">Transmembrane helix</keyword>
<protein>
    <submittedName>
        <fullName evidence="9">DMT family transporter</fullName>
    </submittedName>
</protein>
<feature type="transmembrane region" description="Helical" evidence="7">
    <location>
        <begin position="183"/>
        <end position="203"/>
    </location>
</feature>
<feature type="transmembrane region" description="Helical" evidence="7">
    <location>
        <begin position="151"/>
        <end position="171"/>
    </location>
</feature>
<feature type="transmembrane region" description="Helical" evidence="7">
    <location>
        <begin position="270"/>
        <end position="287"/>
    </location>
</feature>
<organism evidence="9 10">
    <name type="scientific">Paenibacillus albicereus</name>
    <dbReference type="NCBI Taxonomy" id="2726185"/>
    <lineage>
        <taxon>Bacteria</taxon>
        <taxon>Bacillati</taxon>
        <taxon>Bacillota</taxon>
        <taxon>Bacilli</taxon>
        <taxon>Bacillales</taxon>
        <taxon>Paenibacillaceae</taxon>
        <taxon>Paenibacillus</taxon>
    </lineage>
</organism>
<evidence type="ECO:0000313" key="10">
    <source>
        <dbReference type="Proteomes" id="UP000502136"/>
    </source>
</evidence>
<accession>A0A6H2GXJ8</accession>
<dbReference type="SUPFAM" id="SSF103481">
    <property type="entry name" value="Multidrug resistance efflux transporter EmrE"/>
    <property type="match status" value="2"/>
</dbReference>
<evidence type="ECO:0000256" key="4">
    <source>
        <dbReference type="ARBA" id="ARBA00022989"/>
    </source>
</evidence>
<proteinExistence type="inferred from homology"/>
<feature type="transmembrane region" description="Helical" evidence="7">
    <location>
        <begin position="71"/>
        <end position="90"/>
    </location>
</feature>
<feature type="transmembrane region" description="Helical" evidence="7">
    <location>
        <begin position="41"/>
        <end position="59"/>
    </location>
</feature>
<keyword evidence="3 7" id="KW-0812">Transmembrane</keyword>
<dbReference type="Pfam" id="PF00892">
    <property type="entry name" value="EamA"/>
    <property type="match status" value="2"/>
</dbReference>
<dbReference type="KEGG" id="palr:HGI30_11615"/>
<feature type="transmembrane region" description="Helical" evidence="7">
    <location>
        <begin position="12"/>
        <end position="29"/>
    </location>
</feature>
<keyword evidence="5 7" id="KW-0472">Membrane</keyword>